<evidence type="ECO:0000256" key="1">
    <source>
        <dbReference type="SAM" id="SignalP"/>
    </source>
</evidence>
<proteinExistence type="predicted"/>
<sequence length="222" mass="26492">MSRLMLRWLEARRARLGVALLLFRVKAHGIGILHESDDDFDELDYTRGRTIHKNRTAKRYFKKVLDAKIASEGEGFIKPDSKAGEIYNKLDLKAFKKRFPRVKQVVCKGVIEHYIYIAQELKEIETRFLLMKCFLERSYENYILRPCNILEMFVQDKSWVDELPSMSRKTISDALRHYEEIFRKNPELKNKSKDEKLKMFYDDMIESQMDTKKSIERMMIYG</sequence>
<keyword evidence="3" id="KW-1185">Reference proteome</keyword>
<comment type="caution">
    <text evidence="2">The sequence shown here is derived from an EMBL/GenBank/DDBJ whole genome shotgun (WGS) entry which is preliminary data.</text>
</comment>
<feature type="signal peptide" evidence="1">
    <location>
        <begin position="1"/>
        <end position="29"/>
    </location>
</feature>
<reference evidence="2" key="2">
    <citation type="submission" date="2023-06" db="EMBL/GenBank/DDBJ databases">
        <authorList>
            <person name="Ma L."/>
            <person name="Liu K.-W."/>
            <person name="Li Z."/>
            <person name="Hsiao Y.-Y."/>
            <person name="Qi Y."/>
            <person name="Fu T."/>
            <person name="Tang G."/>
            <person name="Zhang D."/>
            <person name="Sun W.-H."/>
            <person name="Liu D.-K."/>
            <person name="Li Y."/>
            <person name="Chen G.-Z."/>
            <person name="Liu X.-D."/>
            <person name="Liao X.-Y."/>
            <person name="Jiang Y.-T."/>
            <person name="Yu X."/>
            <person name="Hao Y."/>
            <person name="Huang J."/>
            <person name="Zhao X.-W."/>
            <person name="Ke S."/>
            <person name="Chen Y.-Y."/>
            <person name="Wu W.-L."/>
            <person name="Hsu J.-L."/>
            <person name="Lin Y.-F."/>
            <person name="Huang M.-D."/>
            <person name="Li C.-Y."/>
            <person name="Huang L."/>
            <person name="Wang Z.-W."/>
            <person name="Zhao X."/>
            <person name="Zhong W.-Y."/>
            <person name="Peng D.-H."/>
            <person name="Ahmad S."/>
            <person name="Lan S."/>
            <person name="Zhang J.-S."/>
            <person name="Tsai W.-C."/>
            <person name="Van De Peer Y."/>
            <person name="Liu Z.-J."/>
        </authorList>
    </citation>
    <scope>NUCLEOTIDE SEQUENCE</scope>
    <source>
        <strain evidence="2">SCP</strain>
        <tissue evidence="2">Leaves</tissue>
    </source>
</reference>
<reference evidence="2" key="1">
    <citation type="journal article" date="2023" name="Nat. Commun.">
        <title>Diploid and tetraploid genomes of Acorus and the evolution of monocots.</title>
        <authorList>
            <person name="Ma L."/>
            <person name="Liu K.W."/>
            <person name="Li Z."/>
            <person name="Hsiao Y.Y."/>
            <person name="Qi Y."/>
            <person name="Fu T."/>
            <person name="Tang G.D."/>
            <person name="Zhang D."/>
            <person name="Sun W.H."/>
            <person name="Liu D.K."/>
            <person name="Li Y."/>
            <person name="Chen G.Z."/>
            <person name="Liu X.D."/>
            <person name="Liao X.Y."/>
            <person name="Jiang Y.T."/>
            <person name="Yu X."/>
            <person name="Hao Y."/>
            <person name="Huang J."/>
            <person name="Zhao X.W."/>
            <person name="Ke S."/>
            <person name="Chen Y.Y."/>
            <person name="Wu W.L."/>
            <person name="Hsu J.L."/>
            <person name="Lin Y.F."/>
            <person name="Huang M.D."/>
            <person name="Li C.Y."/>
            <person name="Huang L."/>
            <person name="Wang Z.W."/>
            <person name="Zhao X."/>
            <person name="Zhong W.Y."/>
            <person name="Peng D.H."/>
            <person name="Ahmad S."/>
            <person name="Lan S."/>
            <person name="Zhang J.S."/>
            <person name="Tsai W.C."/>
            <person name="Van de Peer Y."/>
            <person name="Liu Z.J."/>
        </authorList>
    </citation>
    <scope>NUCLEOTIDE SEQUENCE</scope>
    <source>
        <strain evidence="2">SCP</strain>
    </source>
</reference>
<evidence type="ECO:0000313" key="3">
    <source>
        <dbReference type="Proteomes" id="UP001179952"/>
    </source>
</evidence>
<organism evidence="2 3">
    <name type="scientific">Acorus gramineus</name>
    <name type="common">Dwarf sweet flag</name>
    <dbReference type="NCBI Taxonomy" id="55184"/>
    <lineage>
        <taxon>Eukaryota</taxon>
        <taxon>Viridiplantae</taxon>
        <taxon>Streptophyta</taxon>
        <taxon>Embryophyta</taxon>
        <taxon>Tracheophyta</taxon>
        <taxon>Spermatophyta</taxon>
        <taxon>Magnoliopsida</taxon>
        <taxon>Liliopsida</taxon>
        <taxon>Acoraceae</taxon>
        <taxon>Acorus</taxon>
    </lineage>
</organism>
<evidence type="ECO:0000313" key="2">
    <source>
        <dbReference type="EMBL" id="KAK1262640.1"/>
    </source>
</evidence>
<dbReference type="AlphaFoldDB" id="A0AAV9AEK7"/>
<name>A0AAV9AEK7_ACOGR</name>
<dbReference type="Proteomes" id="UP001179952">
    <property type="component" value="Unassembled WGS sequence"/>
</dbReference>
<feature type="chain" id="PRO_5043597326" evidence="1">
    <location>
        <begin position="30"/>
        <end position="222"/>
    </location>
</feature>
<accession>A0AAV9AEK7</accession>
<gene>
    <name evidence="2" type="ORF">QJS04_geneDACA001225</name>
</gene>
<protein>
    <submittedName>
        <fullName evidence="2">Uncharacterized protein</fullName>
    </submittedName>
</protein>
<dbReference type="EMBL" id="JAUJYN010000010">
    <property type="protein sequence ID" value="KAK1262640.1"/>
    <property type="molecule type" value="Genomic_DNA"/>
</dbReference>
<keyword evidence="1" id="KW-0732">Signal</keyword>